<dbReference type="FunFam" id="3.40.50.300:FF:000483">
    <property type="entry name" value="Sensor histidine kinase KdpD"/>
    <property type="match status" value="1"/>
</dbReference>
<dbReference type="InterPro" id="IPR006016">
    <property type="entry name" value="UspA"/>
</dbReference>
<sequence length="859" mass="91319">MRRGRLRVFLGAAPGVGKTYAMLEEAHRLRASGEDVVVAVALDHGRPQTARLLDGLETVPLRRHTHRGAALEEMDLDAVLERAPAVAVVDEYAHSNAPGCRNAKRWEDVEELLAAGIDVLSTVNVQHLASLHDVVQAITGTRQQETIPDAVVRHADQIELVDIAPELLRQRLSQGDVYPAENIDAALANYFRLGNLSALREIALIWLADRVDEGLARYREHQGIEGTWPARERIVVGLTGGPEGEVLLRRAARILSRVNDGDLLAVHVRRADGLDDGSAGRLGAQQRLVEDLGGRFVHVSGEDVAASLLDYARGANATQIVIGVSRHGRLHQLLGTGVSNAVVRGSGDIDVHLVTHPFTGRQAALPSAAPSLSRLRTTLGFVLAVVGPPLITLLLSPFQGLDLATHVLAHLCVVIAVAFVGGLKPAVPAAILDSLLLNFFVTPPVDTFTISDPQNLFALIVFLGVAIAVSLVVGLSARRSVEARRARAEAVTLSELASSSLASDQSPAEFLRQVRQEFSLESVSLFERDGSQAAGDDAGWRLSASSGAGAPGSPAEAGTAEELSPTALLAWNGRVLSGGERRLLRAFESHLLALLERDRLALSLADTVKLAEGNRIRTSLLQAASHDLRTPLAGIGLAATALRRQRGKMTEEEEEEMLETIESCNHRLESLIANLLDMSRISGDAVTVLHEPVSWLEVVPEALSGVSEGEVRVELAPNLPPVDADRGLLERALANLVENAVKHAPDSGVVLVATPGGLLGPVLDGRPASELRVVDHGSGVAQERLAEMFQPFRQLDTQASGLGLGLAVARGFIEAMGGELTAEPTPGGGLTMVVRLPLYAGPHSHGTALGSREGQEEQA</sequence>
<dbReference type="InterPro" id="IPR003661">
    <property type="entry name" value="HisK_dim/P_dom"/>
</dbReference>
<dbReference type="AlphaFoldDB" id="A0A1H4LKC2"/>
<dbReference type="Pfam" id="PF00582">
    <property type="entry name" value="Usp"/>
    <property type="match status" value="1"/>
</dbReference>
<dbReference type="Pfam" id="PF13493">
    <property type="entry name" value="DUF4118"/>
    <property type="match status" value="1"/>
</dbReference>
<dbReference type="GO" id="GO:0005737">
    <property type="term" value="C:cytoplasm"/>
    <property type="evidence" value="ECO:0007669"/>
    <property type="project" value="UniProtKB-ARBA"/>
</dbReference>
<evidence type="ECO:0000256" key="2">
    <source>
        <dbReference type="ARBA" id="ARBA00004141"/>
    </source>
</evidence>
<feature type="transmembrane region" description="Helical" evidence="14">
    <location>
        <begin position="456"/>
        <end position="477"/>
    </location>
</feature>
<dbReference type="InterPro" id="IPR005467">
    <property type="entry name" value="His_kinase_dom"/>
</dbReference>
<dbReference type="SUPFAM" id="SSF55874">
    <property type="entry name" value="ATPase domain of HSP90 chaperone/DNA topoisomerase II/histidine kinase"/>
    <property type="match status" value="1"/>
</dbReference>
<evidence type="ECO:0000256" key="5">
    <source>
        <dbReference type="ARBA" id="ARBA00022553"/>
    </source>
</evidence>
<feature type="domain" description="Histidine kinase" evidence="15">
    <location>
        <begin position="623"/>
        <end position="840"/>
    </location>
</feature>
<dbReference type="SMART" id="SM00387">
    <property type="entry name" value="HATPase_c"/>
    <property type="match status" value="1"/>
</dbReference>
<evidence type="ECO:0000313" key="17">
    <source>
        <dbReference type="Proteomes" id="UP000182652"/>
    </source>
</evidence>
<keyword evidence="5" id="KW-0597">Phosphoprotein</keyword>
<name>A0A1H4LKC2_9MICC</name>
<comment type="subcellular location">
    <subcellularLocation>
        <location evidence="3">Cell membrane</location>
    </subcellularLocation>
    <subcellularLocation>
        <location evidence="2">Membrane</location>
        <topology evidence="2">Multi-pass membrane protein</topology>
    </subcellularLocation>
</comment>
<dbReference type="InterPro" id="IPR038318">
    <property type="entry name" value="KdpD_sf"/>
</dbReference>
<dbReference type="PANTHER" id="PTHR45569">
    <property type="entry name" value="SENSOR PROTEIN KDPD"/>
    <property type="match status" value="1"/>
</dbReference>
<dbReference type="PANTHER" id="PTHR45569:SF1">
    <property type="entry name" value="SENSOR PROTEIN KDPD"/>
    <property type="match status" value="1"/>
</dbReference>
<evidence type="ECO:0000259" key="15">
    <source>
        <dbReference type="PROSITE" id="PS50109"/>
    </source>
</evidence>
<dbReference type="STRING" id="156980.SAMN04489745_1036"/>
<keyword evidence="8" id="KW-0547">Nucleotide-binding</keyword>
<comment type="catalytic activity">
    <reaction evidence="1">
        <text>ATP + protein L-histidine = ADP + protein N-phospho-L-histidine.</text>
        <dbReference type="EC" id="2.7.13.3"/>
    </reaction>
</comment>
<evidence type="ECO:0000256" key="11">
    <source>
        <dbReference type="ARBA" id="ARBA00022989"/>
    </source>
</evidence>
<dbReference type="PROSITE" id="PS50109">
    <property type="entry name" value="HIS_KIN"/>
    <property type="match status" value="1"/>
</dbReference>
<dbReference type="Pfam" id="PF00512">
    <property type="entry name" value="HisKA"/>
    <property type="match status" value="1"/>
</dbReference>
<dbReference type="EC" id="2.7.13.3" evidence="4"/>
<dbReference type="InterPro" id="IPR004358">
    <property type="entry name" value="Sig_transdc_His_kin-like_C"/>
</dbReference>
<dbReference type="InterPro" id="IPR025201">
    <property type="entry name" value="KdpD_TM"/>
</dbReference>
<keyword evidence="7 14" id="KW-0812">Transmembrane</keyword>
<proteinExistence type="predicted"/>
<evidence type="ECO:0000256" key="9">
    <source>
        <dbReference type="ARBA" id="ARBA00022777"/>
    </source>
</evidence>
<dbReference type="SUPFAM" id="SSF47384">
    <property type="entry name" value="Homodimeric domain of signal transducing histidine kinase"/>
    <property type="match status" value="1"/>
</dbReference>
<evidence type="ECO:0000256" key="4">
    <source>
        <dbReference type="ARBA" id="ARBA00012438"/>
    </source>
</evidence>
<dbReference type="RefSeq" id="WP_066211849.1">
    <property type="nucleotide sequence ID" value="NZ_FNSN01000003.1"/>
</dbReference>
<dbReference type="Gene3D" id="3.30.565.10">
    <property type="entry name" value="Histidine kinase-like ATPase, C-terminal domain"/>
    <property type="match status" value="1"/>
</dbReference>
<dbReference type="SMART" id="SM00388">
    <property type="entry name" value="HisKA"/>
    <property type="match status" value="1"/>
</dbReference>
<keyword evidence="13 14" id="KW-0472">Membrane</keyword>
<feature type="transmembrane region" description="Helical" evidence="14">
    <location>
        <begin position="404"/>
        <end position="423"/>
    </location>
</feature>
<dbReference type="Gene3D" id="1.10.287.130">
    <property type="match status" value="1"/>
</dbReference>
<reference evidence="16 17" key="1">
    <citation type="submission" date="2016-10" db="EMBL/GenBank/DDBJ databases">
        <authorList>
            <person name="de Groot N.N."/>
        </authorList>
    </citation>
    <scope>NUCLEOTIDE SEQUENCE [LARGE SCALE GENOMIC DNA]</scope>
    <source>
        <strain evidence="16 17">DSM 10495</strain>
    </source>
</reference>
<feature type="transmembrane region" description="Helical" evidence="14">
    <location>
        <begin position="379"/>
        <end position="398"/>
    </location>
</feature>
<dbReference type="EMBL" id="FNSN01000003">
    <property type="protein sequence ID" value="SEB71117.1"/>
    <property type="molecule type" value="Genomic_DNA"/>
</dbReference>
<dbReference type="InterPro" id="IPR036890">
    <property type="entry name" value="HATPase_C_sf"/>
</dbReference>
<evidence type="ECO:0000256" key="6">
    <source>
        <dbReference type="ARBA" id="ARBA00022679"/>
    </source>
</evidence>
<dbReference type="InterPro" id="IPR036097">
    <property type="entry name" value="HisK_dim/P_sf"/>
</dbReference>
<dbReference type="GO" id="GO:0005524">
    <property type="term" value="F:ATP binding"/>
    <property type="evidence" value="ECO:0007669"/>
    <property type="project" value="UniProtKB-KW"/>
</dbReference>
<dbReference type="Pfam" id="PF02518">
    <property type="entry name" value="HATPase_c"/>
    <property type="match status" value="1"/>
</dbReference>
<dbReference type="InterPro" id="IPR027417">
    <property type="entry name" value="P-loop_NTPase"/>
</dbReference>
<evidence type="ECO:0000256" key="14">
    <source>
        <dbReference type="SAM" id="Phobius"/>
    </source>
</evidence>
<dbReference type="InterPro" id="IPR014729">
    <property type="entry name" value="Rossmann-like_a/b/a_fold"/>
</dbReference>
<evidence type="ECO:0000256" key="13">
    <source>
        <dbReference type="ARBA" id="ARBA00023136"/>
    </source>
</evidence>
<dbReference type="Pfam" id="PF02702">
    <property type="entry name" value="KdpD"/>
    <property type="match status" value="1"/>
</dbReference>
<dbReference type="Gene3D" id="1.20.120.620">
    <property type="entry name" value="Backbone structure of the membrane domain of e. Coli histidine kinase receptor kdpd"/>
    <property type="match status" value="1"/>
</dbReference>
<keyword evidence="17" id="KW-1185">Reference proteome</keyword>
<dbReference type="InterPro" id="IPR003594">
    <property type="entry name" value="HATPase_dom"/>
</dbReference>
<dbReference type="InterPro" id="IPR052023">
    <property type="entry name" value="Histidine_kinase_KdpD"/>
</dbReference>
<keyword evidence="9 16" id="KW-0418">Kinase</keyword>
<dbReference type="GO" id="GO:0005886">
    <property type="term" value="C:plasma membrane"/>
    <property type="evidence" value="ECO:0007669"/>
    <property type="project" value="UniProtKB-SubCell"/>
</dbReference>
<evidence type="ECO:0000256" key="3">
    <source>
        <dbReference type="ARBA" id="ARBA00004236"/>
    </source>
</evidence>
<evidence type="ECO:0000256" key="12">
    <source>
        <dbReference type="ARBA" id="ARBA00023012"/>
    </source>
</evidence>
<dbReference type="Gene3D" id="3.40.50.300">
    <property type="entry name" value="P-loop containing nucleotide triphosphate hydrolases"/>
    <property type="match status" value="1"/>
</dbReference>
<accession>A0A1H4LKC2</accession>
<evidence type="ECO:0000256" key="10">
    <source>
        <dbReference type="ARBA" id="ARBA00022840"/>
    </source>
</evidence>
<dbReference type="CDD" id="cd00082">
    <property type="entry name" value="HisKA"/>
    <property type="match status" value="1"/>
</dbReference>
<keyword evidence="12" id="KW-0902">Two-component regulatory system</keyword>
<dbReference type="PRINTS" id="PR00344">
    <property type="entry name" value="BCTRLSENSOR"/>
</dbReference>
<evidence type="ECO:0000256" key="7">
    <source>
        <dbReference type="ARBA" id="ARBA00022692"/>
    </source>
</evidence>
<dbReference type="InterPro" id="IPR003852">
    <property type="entry name" value="Sig_transdc_His_kinase_KdpD_N"/>
</dbReference>
<keyword evidence="10" id="KW-0067">ATP-binding</keyword>
<evidence type="ECO:0000256" key="1">
    <source>
        <dbReference type="ARBA" id="ARBA00000085"/>
    </source>
</evidence>
<dbReference type="Gene3D" id="3.40.50.620">
    <property type="entry name" value="HUPs"/>
    <property type="match status" value="1"/>
</dbReference>
<gene>
    <name evidence="16" type="ORF">SAMN04489745_1036</name>
</gene>
<organism evidence="16 17">
    <name type="scientific">Arthrobacter woluwensis</name>
    <dbReference type="NCBI Taxonomy" id="156980"/>
    <lineage>
        <taxon>Bacteria</taxon>
        <taxon>Bacillati</taxon>
        <taxon>Actinomycetota</taxon>
        <taxon>Actinomycetes</taxon>
        <taxon>Micrococcales</taxon>
        <taxon>Micrococcaceae</taxon>
        <taxon>Arthrobacter</taxon>
    </lineage>
</organism>
<dbReference type="Proteomes" id="UP000182652">
    <property type="component" value="Unassembled WGS sequence"/>
</dbReference>
<dbReference type="GO" id="GO:0000155">
    <property type="term" value="F:phosphorelay sensor kinase activity"/>
    <property type="evidence" value="ECO:0007669"/>
    <property type="project" value="InterPro"/>
</dbReference>
<dbReference type="SUPFAM" id="SSF52402">
    <property type="entry name" value="Adenine nucleotide alpha hydrolases-like"/>
    <property type="match status" value="1"/>
</dbReference>
<evidence type="ECO:0000313" key="16">
    <source>
        <dbReference type="EMBL" id="SEB71117.1"/>
    </source>
</evidence>
<keyword evidence="11 14" id="KW-1133">Transmembrane helix</keyword>
<evidence type="ECO:0000256" key="8">
    <source>
        <dbReference type="ARBA" id="ARBA00022741"/>
    </source>
</evidence>
<protein>
    <recommendedName>
        <fullName evidence="4">histidine kinase</fullName>
        <ecNumber evidence="4">2.7.13.3</ecNumber>
    </recommendedName>
</protein>
<keyword evidence="6" id="KW-0808">Transferase</keyword>